<evidence type="ECO:0000313" key="2">
    <source>
        <dbReference type="EMBL" id="OIQ90946.1"/>
    </source>
</evidence>
<comment type="caution">
    <text evidence="2">The sequence shown here is derived from an EMBL/GenBank/DDBJ whole genome shotgun (WGS) entry which is preliminary data.</text>
</comment>
<dbReference type="Gene3D" id="3.30.920.90">
    <property type="match status" value="1"/>
</dbReference>
<feature type="domain" description="Type IV methyl-directed restriction enzyme EcoKMcrB subunit DNA-binding" evidence="1">
    <location>
        <begin position="10"/>
        <end position="199"/>
    </location>
</feature>
<dbReference type="CDD" id="cd00085">
    <property type="entry name" value="HNHc"/>
    <property type="match status" value="1"/>
</dbReference>
<gene>
    <name evidence="2" type="ORF">GALL_271510</name>
</gene>
<proteinExistence type="predicted"/>
<dbReference type="AlphaFoldDB" id="A0A1J5R6B6"/>
<reference evidence="2" key="1">
    <citation type="submission" date="2016-10" db="EMBL/GenBank/DDBJ databases">
        <title>Sequence of Gallionella enrichment culture.</title>
        <authorList>
            <person name="Poehlein A."/>
            <person name="Muehling M."/>
            <person name="Daniel R."/>
        </authorList>
    </citation>
    <scope>NUCLEOTIDE SEQUENCE</scope>
</reference>
<protein>
    <recommendedName>
        <fullName evidence="1">Type IV methyl-directed restriction enzyme EcoKMcrB subunit DNA-binding domain-containing protein</fullName>
    </recommendedName>
</protein>
<organism evidence="2">
    <name type="scientific">mine drainage metagenome</name>
    <dbReference type="NCBI Taxonomy" id="410659"/>
    <lineage>
        <taxon>unclassified sequences</taxon>
        <taxon>metagenomes</taxon>
        <taxon>ecological metagenomes</taxon>
    </lineage>
</organism>
<sequence>MSFKEHTIAIASGFVNARAEPFSGHPLANRIRHDWPSALSAMLDLSKDNNFRIDSGTGDGQWNSAPWLAILHRSASNSATAGFYPVFLFEPGFKTVCLVLAQGAENLMKSLGRKASLIELRRRAEELRDHSKGWQSEGFSAGGFKTYKNLIFPPPDGQTVDPWAASVAYGVRFPLDAFPTDDEIIIPLKRMLGLYKHLAAIRDLNYAPTDAAVADLRNNGELPKNATLDGAKRVISHKNFEQRYRNRSLIAAVKKNMGYTCEACGFIFELAYGTQSKPYIEAHHKTPISSLDSMGAKLTATGQDFHVLCSTCHRVIHAAGCPPLDIFRKELSFSFHPTAK</sequence>
<accession>A0A1J5R6B6</accession>
<name>A0A1J5R6B6_9ZZZZ</name>
<evidence type="ECO:0000259" key="1">
    <source>
        <dbReference type="Pfam" id="PF12102"/>
    </source>
</evidence>
<dbReference type="InterPro" id="IPR021961">
    <property type="entry name" value="McrB_DNA-bd"/>
</dbReference>
<dbReference type="EMBL" id="MLJW01000275">
    <property type="protein sequence ID" value="OIQ90946.1"/>
    <property type="molecule type" value="Genomic_DNA"/>
</dbReference>
<dbReference type="Pfam" id="PF12102">
    <property type="entry name" value="MrcB_N"/>
    <property type="match status" value="1"/>
</dbReference>
<dbReference type="InterPro" id="IPR003615">
    <property type="entry name" value="HNH_nuc"/>
</dbReference>